<dbReference type="Proteomes" id="UP001168821">
    <property type="component" value="Unassembled WGS sequence"/>
</dbReference>
<proteinExistence type="predicted"/>
<gene>
    <name evidence="1" type="ORF">Zmor_017339</name>
</gene>
<evidence type="ECO:0000313" key="2">
    <source>
        <dbReference type="Proteomes" id="UP001168821"/>
    </source>
</evidence>
<dbReference type="AlphaFoldDB" id="A0AA38I9K3"/>
<evidence type="ECO:0000313" key="1">
    <source>
        <dbReference type="EMBL" id="KAJ3651289.1"/>
    </source>
</evidence>
<sequence>MLKLQTTNRKFIVEAVKKLLAKGLLERLFRKLVPQCLNLLEEEMGKSVVVLLSSIFHLTLELDDIFNYVKNFAAQLDYGLKGGSCNNDVGEMMVEVEFNVVMKVSPLSENVYQQLFHFKSAVFGDY</sequence>
<dbReference type="EMBL" id="JALNTZ010000005">
    <property type="protein sequence ID" value="KAJ3651289.1"/>
    <property type="molecule type" value="Genomic_DNA"/>
</dbReference>
<comment type="caution">
    <text evidence="1">The sequence shown here is derived from an EMBL/GenBank/DDBJ whole genome shotgun (WGS) entry which is preliminary data.</text>
</comment>
<name>A0AA38I9K3_9CUCU</name>
<accession>A0AA38I9K3</accession>
<keyword evidence="2" id="KW-1185">Reference proteome</keyword>
<protein>
    <submittedName>
        <fullName evidence="1">Uncharacterized protein</fullName>
    </submittedName>
</protein>
<reference evidence="1" key="1">
    <citation type="journal article" date="2023" name="G3 (Bethesda)">
        <title>Whole genome assemblies of Zophobas morio and Tenebrio molitor.</title>
        <authorList>
            <person name="Kaur S."/>
            <person name="Stinson S.A."/>
            <person name="diCenzo G.C."/>
        </authorList>
    </citation>
    <scope>NUCLEOTIDE SEQUENCE</scope>
    <source>
        <strain evidence="1">QUZm001</strain>
    </source>
</reference>
<organism evidence="1 2">
    <name type="scientific">Zophobas morio</name>
    <dbReference type="NCBI Taxonomy" id="2755281"/>
    <lineage>
        <taxon>Eukaryota</taxon>
        <taxon>Metazoa</taxon>
        <taxon>Ecdysozoa</taxon>
        <taxon>Arthropoda</taxon>
        <taxon>Hexapoda</taxon>
        <taxon>Insecta</taxon>
        <taxon>Pterygota</taxon>
        <taxon>Neoptera</taxon>
        <taxon>Endopterygota</taxon>
        <taxon>Coleoptera</taxon>
        <taxon>Polyphaga</taxon>
        <taxon>Cucujiformia</taxon>
        <taxon>Tenebrionidae</taxon>
        <taxon>Zophobas</taxon>
    </lineage>
</organism>